<reference evidence="2" key="1">
    <citation type="submission" date="2019-02" db="EMBL/GenBank/DDBJ databases">
        <authorList>
            <person name="Gruber-Vodicka R. H."/>
            <person name="Seah K. B. B."/>
        </authorList>
    </citation>
    <scope>NUCLEOTIDE SEQUENCE</scope>
    <source>
        <strain evidence="2">BECK_M6</strain>
    </source>
</reference>
<feature type="transmembrane region" description="Helical" evidence="1">
    <location>
        <begin position="45"/>
        <end position="65"/>
    </location>
</feature>
<keyword evidence="1" id="KW-0472">Membrane</keyword>
<name>A0A450V6T9_9GAMM</name>
<keyword evidence="1" id="KW-1133">Transmembrane helix</keyword>
<sequence length="287" mass="33019">MKKLTALLHAEYFLWFVAGCLIAARFIIILLFYPDQIDDAFQIYYFELLIGVVVAVFPFIWYQIFSAYPLQSIRKKDSSPSIIVHGDGNVVHIPKEDSVKADYKQIEGGIGLLSQLVANAEELSNKIYRRSGVYLVFGVLIAFSGILYFSFQSISVTENQDFKSLLLMLAPRFGILFFIEFIAFFFLKQYRAAMDEFRHYDSIKRNRESQLALYMIASRDFKEADFSKVVDKMGFFDRVGILSQGETTEIIEAAKINKNEFETVKELLIELVNIAKQADRKSHNNQV</sequence>
<organism evidence="2">
    <name type="scientific">Candidatus Kentrum sp. LFY</name>
    <dbReference type="NCBI Taxonomy" id="2126342"/>
    <lineage>
        <taxon>Bacteria</taxon>
        <taxon>Pseudomonadati</taxon>
        <taxon>Pseudomonadota</taxon>
        <taxon>Gammaproteobacteria</taxon>
        <taxon>Candidatus Kentrum</taxon>
    </lineage>
</organism>
<feature type="transmembrane region" description="Helical" evidence="1">
    <location>
        <begin position="12"/>
        <end position="33"/>
    </location>
</feature>
<feature type="transmembrane region" description="Helical" evidence="1">
    <location>
        <begin position="166"/>
        <end position="187"/>
    </location>
</feature>
<keyword evidence="1" id="KW-0812">Transmembrane</keyword>
<accession>A0A450V6T9</accession>
<proteinExistence type="predicted"/>
<feature type="transmembrane region" description="Helical" evidence="1">
    <location>
        <begin position="133"/>
        <end position="154"/>
    </location>
</feature>
<protein>
    <submittedName>
        <fullName evidence="2">Uncharacterized protein</fullName>
    </submittedName>
</protein>
<dbReference type="EMBL" id="CAADFH010000118">
    <property type="protein sequence ID" value="VFK00523.1"/>
    <property type="molecule type" value="Genomic_DNA"/>
</dbReference>
<gene>
    <name evidence="2" type="ORF">BECKLFY1418A_GA0070994_11188</name>
</gene>
<dbReference type="AlphaFoldDB" id="A0A450V6T9"/>
<evidence type="ECO:0000256" key="1">
    <source>
        <dbReference type="SAM" id="Phobius"/>
    </source>
</evidence>
<evidence type="ECO:0000313" key="2">
    <source>
        <dbReference type="EMBL" id="VFK00523.1"/>
    </source>
</evidence>